<name>A0ABP4QMX8_9ACTN</name>
<gene>
    <name evidence="2" type="ORF">GCM10009789_82800</name>
</gene>
<protein>
    <recommendedName>
        <fullName evidence="1">Transposase DDE domain-containing protein</fullName>
    </recommendedName>
</protein>
<proteinExistence type="predicted"/>
<sequence>MRDDADVAEITGLLDGLTAAGWPAGMRIIVRRERPHPGAQLSLFDQRDGLRYQAFATDTPRGQLAHLEARHRAHARVEDRIRCGKDTGIGRFPSRLFALNAAWLELALTAIDLIAWTQHLLLDGDLATCEPKALRYRLLHTAARITRGQRRTYIRLAEHWTWARDLAAAFARLGLIPHPLHT</sequence>
<evidence type="ECO:0000259" key="1">
    <source>
        <dbReference type="Pfam" id="PF13701"/>
    </source>
</evidence>
<evidence type="ECO:0000313" key="2">
    <source>
        <dbReference type="EMBL" id="GAA1616221.1"/>
    </source>
</evidence>
<comment type="caution">
    <text evidence="2">The sequence shown here is derived from an EMBL/GenBank/DDBJ whole genome shotgun (WGS) entry which is preliminary data.</text>
</comment>
<accession>A0ABP4QMX8</accession>
<evidence type="ECO:0000313" key="3">
    <source>
        <dbReference type="Proteomes" id="UP001500393"/>
    </source>
</evidence>
<reference evidence="3" key="1">
    <citation type="journal article" date="2019" name="Int. J. Syst. Evol. Microbiol.">
        <title>The Global Catalogue of Microorganisms (GCM) 10K type strain sequencing project: providing services to taxonomists for standard genome sequencing and annotation.</title>
        <authorList>
            <consortium name="The Broad Institute Genomics Platform"/>
            <consortium name="The Broad Institute Genome Sequencing Center for Infectious Disease"/>
            <person name="Wu L."/>
            <person name="Ma J."/>
        </authorList>
    </citation>
    <scope>NUCLEOTIDE SEQUENCE [LARGE SCALE GENOMIC DNA]</scope>
    <source>
        <strain evidence="3">JCM 14969</strain>
    </source>
</reference>
<dbReference type="EMBL" id="BAAAOS010000065">
    <property type="protein sequence ID" value="GAA1616221.1"/>
    <property type="molecule type" value="Genomic_DNA"/>
</dbReference>
<dbReference type="InterPro" id="IPR025668">
    <property type="entry name" value="Tnp_DDE_dom"/>
</dbReference>
<keyword evidence="3" id="KW-1185">Reference proteome</keyword>
<organism evidence="2 3">
    <name type="scientific">Kribbella sancticallisti</name>
    <dbReference type="NCBI Taxonomy" id="460087"/>
    <lineage>
        <taxon>Bacteria</taxon>
        <taxon>Bacillati</taxon>
        <taxon>Actinomycetota</taxon>
        <taxon>Actinomycetes</taxon>
        <taxon>Propionibacteriales</taxon>
        <taxon>Kribbellaceae</taxon>
        <taxon>Kribbella</taxon>
    </lineage>
</organism>
<feature type="domain" description="Transposase DDE" evidence="1">
    <location>
        <begin position="19"/>
        <end position="174"/>
    </location>
</feature>
<dbReference type="Proteomes" id="UP001500393">
    <property type="component" value="Unassembled WGS sequence"/>
</dbReference>
<dbReference type="Pfam" id="PF13701">
    <property type="entry name" value="DDE_Tnp_1_4"/>
    <property type="match status" value="1"/>
</dbReference>